<dbReference type="SUPFAM" id="SSF46689">
    <property type="entry name" value="Homeodomain-like"/>
    <property type="match status" value="1"/>
</dbReference>
<dbReference type="RefSeq" id="WP_141925657.1">
    <property type="nucleotide sequence ID" value="NZ_VFQC01000002.1"/>
</dbReference>
<dbReference type="InterPro" id="IPR023772">
    <property type="entry name" value="DNA-bd_HTH_TetR-type_CS"/>
</dbReference>
<keyword evidence="2 4" id="KW-0238">DNA-binding</keyword>
<evidence type="ECO:0000313" key="7">
    <source>
        <dbReference type="Proteomes" id="UP000317422"/>
    </source>
</evidence>
<dbReference type="Gene3D" id="1.10.10.60">
    <property type="entry name" value="Homeodomain-like"/>
    <property type="match status" value="1"/>
</dbReference>
<dbReference type="PANTHER" id="PTHR47506">
    <property type="entry name" value="TRANSCRIPTIONAL REGULATORY PROTEIN"/>
    <property type="match status" value="1"/>
</dbReference>
<evidence type="ECO:0000256" key="1">
    <source>
        <dbReference type="ARBA" id="ARBA00023015"/>
    </source>
</evidence>
<dbReference type="Pfam" id="PF00440">
    <property type="entry name" value="TetR_N"/>
    <property type="match status" value="1"/>
</dbReference>
<organism evidence="6 7">
    <name type="scientific">Haloactinospora alba</name>
    <dbReference type="NCBI Taxonomy" id="405555"/>
    <lineage>
        <taxon>Bacteria</taxon>
        <taxon>Bacillati</taxon>
        <taxon>Actinomycetota</taxon>
        <taxon>Actinomycetes</taxon>
        <taxon>Streptosporangiales</taxon>
        <taxon>Nocardiopsidaceae</taxon>
        <taxon>Haloactinospora</taxon>
    </lineage>
</organism>
<dbReference type="PROSITE" id="PS01081">
    <property type="entry name" value="HTH_TETR_1"/>
    <property type="match status" value="1"/>
</dbReference>
<dbReference type="InterPro" id="IPR009057">
    <property type="entry name" value="Homeodomain-like_sf"/>
</dbReference>
<keyword evidence="7" id="KW-1185">Reference proteome</keyword>
<sequence>MPGRGRPRQFDRTAALRTAMELFWTHGYAGTSVSLLSNAIGITSTSLYAAFGSKEAIFREAVELYNASGTTSPTDNALTAPSARQAVESMLRDNAEAYLHPSTPPGCMVVLSGLNLPPGEERISHHLTECRGEVYDKVLHRLEQGVADGDLPPEADTTTMASYYVTVLHGLSIQARDGCTRATAHAVIDGAMLAWEGLAHGRHDVGDGEHVPRTDQGTA</sequence>
<keyword evidence="1" id="KW-0805">Transcription regulation</keyword>
<dbReference type="PANTHER" id="PTHR47506:SF1">
    <property type="entry name" value="HTH-TYPE TRANSCRIPTIONAL REGULATOR YJDC"/>
    <property type="match status" value="1"/>
</dbReference>
<dbReference type="GO" id="GO:0003677">
    <property type="term" value="F:DNA binding"/>
    <property type="evidence" value="ECO:0007669"/>
    <property type="project" value="UniProtKB-UniRule"/>
</dbReference>
<dbReference type="PROSITE" id="PS50977">
    <property type="entry name" value="HTH_TETR_2"/>
    <property type="match status" value="1"/>
</dbReference>
<dbReference type="AlphaFoldDB" id="A0A543N9Z3"/>
<dbReference type="EMBL" id="VFQC01000002">
    <property type="protein sequence ID" value="TQN28629.1"/>
    <property type="molecule type" value="Genomic_DNA"/>
</dbReference>
<evidence type="ECO:0000256" key="4">
    <source>
        <dbReference type="PROSITE-ProRule" id="PRU00335"/>
    </source>
</evidence>
<proteinExistence type="predicted"/>
<evidence type="ECO:0000313" key="6">
    <source>
        <dbReference type="EMBL" id="TQN28629.1"/>
    </source>
</evidence>
<keyword evidence="3" id="KW-0804">Transcription</keyword>
<dbReference type="InterPro" id="IPR036271">
    <property type="entry name" value="Tet_transcr_reg_TetR-rel_C_sf"/>
</dbReference>
<dbReference type="SUPFAM" id="SSF48498">
    <property type="entry name" value="Tetracyclin repressor-like, C-terminal domain"/>
    <property type="match status" value="1"/>
</dbReference>
<accession>A0A543N9Z3</accession>
<dbReference type="PRINTS" id="PR00455">
    <property type="entry name" value="HTHTETR"/>
</dbReference>
<evidence type="ECO:0000259" key="5">
    <source>
        <dbReference type="PROSITE" id="PS50977"/>
    </source>
</evidence>
<name>A0A543N9Z3_9ACTN</name>
<evidence type="ECO:0000256" key="2">
    <source>
        <dbReference type="ARBA" id="ARBA00023125"/>
    </source>
</evidence>
<comment type="caution">
    <text evidence="6">The sequence shown here is derived from an EMBL/GenBank/DDBJ whole genome shotgun (WGS) entry which is preliminary data.</text>
</comment>
<dbReference type="Gene3D" id="1.10.357.10">
    <property type="entry name" value="Tetracycline Repressor, domain 2"/>
    <property type="match status" value="1"/>
</dbReference>
<dbReference type="InterPro" id="IPR001647">
    <property type="entry name" value="HTH_TetR"/>
</dbReference>
<dbReference type="Proteomes" id="UP000317422">
    <property type="component" value="Unassembled WGS sequence"/>
</dbReference>
<evidence type="ECO:0000256" key="3">
    <source>
        <dbReference type="ARBA" id="ARBA00023163"/>
    </source>
</evidence>
<gene>
    <name evidence="6" type="ORF">FHX37_3986</name>
</gene>
<feature type="DNA-binding region" description="H-T-H motif" evidence="4">
    <location>
        <begin position="32"/>
        <end position="51"/>
    </location>
</feature>
<protein>
    <submittedName>
        <fullName evidence="6">TetR family transcriptional regulator</fullName>
    </submittedName>
</protein>
<dbReference type="OrthoDB" id="9805134at2"/>
<reference evidence="6 7" key="1">
    <citation type="submission" date="2019-06" db="EMBL/GenBank/DDBJ databases">
        <title>Sequencing the genomes of 1000 actinobacteria strains.</title>
        <authorList>
            <person name="Klenk H.-P."/>
        </authorList>
    </citation>
    <scope>NUCLEOTIDE SEQUENCE [LARGE SCALE GENOMIC DNA]</scope>
    <source>
        <strain evidence="6 7">DSM 45015</strain>
    </source>
</reference>
<feature type="domain" description="HTH tetR-type" evidence="5">
    <location>
        <begin position="9"/>
        <end position="69"/>
    </location>
</feature>